<proteinExistence type="inferred from homology"/>
<dbReference type="PROSITE" id="PS51462">
    <property type="entry name" value="NUDIX"/>
    <property type="match status" value="1"/>
</dbReference>
<gene>
    <name evidence="7" type="ORF">IGS67_12760</name>
</gene>
<evidence type="ECO:0000313" key="8">
    <source>
        <dbReference type="Proteomes" id="UP000642107"/>
    </source>
</evidence>
<reference evidence="7 8" key="1">
    <citation type="submission" date="2020-09" db="EMBL/GenBank/DDBJ databases">
        <title>Flavimobilis rhizosphaerae sp. nov., isolated from rhizosphere soil of Spartina alterniflora.</title>
        <authorList>
            <person name="Hanqin C."/>
        </authorList>
    </citation>
    <scope>NUCLEOTIDE SEQUENCE [LARGE SCALE GENOMIC DNA]</scope>
    <source>
        <strain evidence="7 8">GY 10621</strain>
    </source>
</reference>
<dbReference type="Gene3D" id="3.90.79.10">
    <property type="entry name" value="Nucleoside Triphosphate Pyrophosphohydrolase"/>
    <property type="match status" value="1"/>
</dbReference>
<evidence type="ECO:0000313" key="7">
    <source>
        <dbReference type="EMBL" id="MBD9700345.1"/>
    </source>
</evidence>
<evidence type="ECO:0000256" key="2">
    <source>
        <dbReference type="ARBA" id="ARBA00005582"/>
    </source>
</evidence>
<dbReference type="InterPro" id="IPR000086">
    <property type="entry name" value="NUDIX_hydrolase_dom"/>
</dbReference>
<name>A0ABR9DWJ3_9MICO</name>
<evidence type="ECO:0000256" key="1">
    <source>
        <dbReference type="ARBA" id="ARBA00001946"/>
    </source>
</evidence>
<accession>A0ABR9DWJ3</accession>
<keyword evidence="3 5" id="KW-0378">Hydrolase</keyword>
<dbReference type="PANTHER" id="PTHR43046">
    <property type="entry name" value="GDP-MANNOSE MANNOSYL HYDROLASE"/>
    <property type="match status" value="1"/>
</dbReference>
<evidence type="ECO:0000259" key="6">
    <source>
        <dbReference type="PROSITE" id="PS51462"/>
    </source>
</evidence>
<dbReference type="InterPro" id="IPR020084">
    <property type="entry name" value="NUDIX_hydrolase_CS"/>
</dbReference>
<dbReference type="SUPFAM" id="SSF55811">
    <property type="entry name" value="Nudix"/>
    <property type="match status" value="1"/>
</dbReference>
<dbReference type="InterPro" id="IPR020476">
    <property type="entry name" value="Nudix_hydrolase"/>
</dbReference>
<evidence type="ECO:0000256" key="5">
    <source>
        <dbReference type="RuleBase" id="RU003476"/>
    </source>
</evidence>
<keyword evidence="8" id="KW-1185">Reference proteome</keyword>
<comment type="similarity">
    <text evidence="2 5">Belongs to the Nudix hydrolase family.</text>
</comment>
<evidence type="ECO:0000256" key="3">
    <source>
        <dbReference type="ARBA" id="ARBA00022801"/>
    </source>
</evidence>
<comment type="cofactor">
    <cofactor evidence="1">
        <name>Mg(2+)</name>
        <dbReference type="ChEBI" id="CHEBI:18420"/>
    </cofactor>
</comment>
<dbReference type="InterPro" id="IPR015797">
    <property type="entry name" value="NUDIX_hydrolase-like_dom_sf"/>
</dbReference>
<protein>
    <submittedName>
        <fullName evidence="7">NUDIX domain-containing protein</fullName>
    </submittedName>
</protein>
<dbReference type="EMBL" id="JACZDF010000008">
    <property type="protein sequence ID" value="MBD9700345.1"/>
    <property type="molecule type" value="Genomic_DNA"/>
</dbReference>
<dbReference type="Proteomes" id="UP000642107">
    <property type="component" value="Unassembled WGS sequence"/>
</dbReference>
<keyword evidence="4" id="KW-0460">Magnesium</keyword>
<dbReference type="CDD" id="cd04685">
    <property type="entry name" value="NUDIX_Hydrolase"/>
    <property type="match status" value="1"/>
</dbReference>
<feature type="domain" description="Nudix hydrolase" evidence="6">
    <location>
        <begin position="29"/>
        <end position="171"/>
    </location>
</feature>
<comment type="caution">
    <text evidence="7">The sequence shown here is derived from an EMBL/GenBank/DDBJ whole genome shotgun (WGS) entry which is preliminary data.</text>
</comment>
<dbReference type="PROSITE" id="PS00893">
    <property type="entry name" value="NUDIX_BOX"/>
    <property type="match status" value="1"/>
</dbReference>
<dbReference type="Pfam" id="PF00293">
    <property type="entry name" value="NUDIX"/>
    <property type="match status" value="1"/>
</dbReference>
<dbReference type="PANTHER" id="PTHR43046:SF12">
    <property type="entry name" value="GDP-MANNOSE MANNOSYL HYDROLASE"/>
    <property type="match status" value="1"/>
</dbReference>
<organism evidence="7 8">
    <name type="scientific">Flavimobilis rhizosphaerae</name>
    <dbReference type="NCBI Taxonomy" id="2775421"/>
    <lineage>
        <taxon>Bacteria</taxon>
        <taxon>Bacillati</taxon>
        <taxon>Actinomycetota</taxon>
        <taxon>Actinomycetes</taxon>
        <taxon>Micrococcales</taxon>
        <taxon>Jonesiaceae</taxon>
        <taxon>Flavimobilis</taxon>
    </lineage>
</organism>
<sequence>MVPASAGSREADAPLHLDEGWVRGPDGVRERSAARVLVLDGAGAVLLVRGHDADEPDRHWWFSVGGGIDPGESSRDAAARELREETGMVVDPVALEGPVLRRSAIFDFAREHCRQHEEFFVLRVADRPTLSSEGWTELEESFVDEVRWLTPDEIEASTDEVFPAALPRIVRALAAGWDGVVEEIGIDTDGGACAAHSES</sequence>
<dbReference type="PRINTS" id="PR00502">
    <property type="entry name" value="NUDIXFAMILY"/>
</dbReference>
<evidence type="ECO:0000256" key="4">
    <source>
        <dbReference type="ARBA" id="ARBA00022842"/>
    </source>
</evidence>